<dbReference type="EMBL" id="CP072270">
    <property type="protein sequence ID" value="QTK42390.1"/>
    <property type="molecule type" value="Genomic_DNA"/>
</dbReference>
<evidence type="ECO:0000313" key="4">
    <source>
        <dbReference type="EMBL" id="MQR50757.1"/>
    </source>
</evidence>
<reference evidence="5 9" key="1">
    <citation type="submission" date="2016-05" db="EMBL/GenBank/DDBJ databases">
        <title>The evolution of Acinetobacter baumannii in vivo.</title>
        <authorList>
            <person name="Hua X."/>
            <person name="Yu Y."/>
        </authorList>
    </citation>
    <scope>NUCLEOTIDE SEQUENCE [LARGE SCALE GENOMIC DNA]</scope>
    <source>
        <strain evidence="5 9">XH647</strain>
    </source>
</reference>
<evidence type="ECO:0000313" key="10">
    <source>
        <dbReference type="Proteomes" id="UP000233757"/>
    </source>
</evidence>
<evidence type="ECO:0000313" key="5">
    <source>
        <dbReference type="EMBL" id="OIG75005.1"/>
    </source>
</evidence>
<dbReference type="RefSeq" id="WP_001136753.1">
    <property type="nucleotide sequence ID" value="NZ_AP022077.1"/>
</dbReference>
<gene>
    <name evidence="5" type="ORF">A7M90_12775</name>
    <name evidence="6" type="ORF">CV954_015225</name>
    <name evidence="4" type="ORF">F2P40_15765</name>
    <name evidence="3" type="ORF">FPK63_02720</name>
    <name evidence="2" type="ORF">FPK87_10400</name>
    <name evidence="7" type="ORF">FQZ18_07915</name>
    <name evidence="8" type="ORF">J6E47_13295</name>
    <name evidence="1" type="ORF">JHZ39_003697</name>
</gene>
<evidence type="ECO:0000313" key="1">
    <source>
        <dbReference type="EMBL" id="EGY2379258.1"/>
    </source>
</evidence>
<organism evidence="5 9">
    <name type="scientific">Acinetobacter baumannii</name>
    <dbReference type="NCBI Taxonomy" id="470"/>
    <lineage>
        <taxon>Bacteria</taxon>
        <taxon>Pseudomonadati</taxon>
        <taxon>Pseudomonadota</taxon>
        <taxon>Gammaproteobacteria</taxon>
        <taxon>Moraxellales</taxon>
        <taxon>Moraxellaceae</taxon>
        <taxon>Acinetobacter</taxon>
        <taxon>Acinetobacter calcoaceticus/baumannii complex</taxon>
    </lineage>
</organism>
<sequence>MPQYLFLAETIYKKMKNEKLFSKDVLENMYILMKVIRKEIKGTEYKLKYNFIDFNEVLSKSKNDCKVKIDVSLIPSYNLREEYILWLAGFIQKITEGGPKPPPPIKEYIPEFINLESELDFLTLNLEKNQNNGEEIVNYFNSKHYKATFKK</sequence>
<evidence type="ECO:0000313" key="7">
    <source>
        <dbReference type="EMBL" id="QNV23245.1"/>
    </source>
</evidence>
<dbReference type="GeneID" id="92796755"/>
<dbReference type="Proteomes" id="UP000179937">
    <property type="component" value="Unassembled WGS sequence"/>
</dbReference>
<evidence type="ECO:0000313" key="11">
    <source>
        <dbReference type="Proteomes" id="UP000461234"/>
    </source>
</evidence>
<reference evidence="2" key="3">
    <citation type="submission" date="2019-07" db="EMBL/GenBank/DDBJ databases">
        <title>Biological characteristics of mucoid Acinetobacter baumannii from a general hospital in China.</title>
        <authorList>
            <person name="Hua X."/>
            <person name="Yu Y."/>
        </authorList>
    </citation>
    <scope>NUCLEOTIDE SEQUENCE [LARGE SCALE GENOMIC DNA]</scope>
    <source>
        <strain evidence="2">N41</strain>
        <strain evidence="3">N8</strain>
    </source>
</reference>
<name>A0A0D7SW80_ACIBA</name>
<evidence type="ECO:0000313" key="8">
    <source>
        <dbReference type="EMBL" id="QTK42390.1"/>
    </source>
</evidence>
<dbReference type="Proteomes" id="UP000233757">
    <property type="component" value="Unassembled WGS sequence"/>
</dbReference>
<dbReference type="KEGG" id="abw:BL01_12055"/>
<protein>
    <submittedName>
        <fullName evidence="5">Uncharacterized protein</fullName>
    </submittedName>
</protein>
<dbReference type="EMBL" id="LYKI01000003">
    <property type="protein sequence ID" value="OIG75005.1"/>
    <property type="molecule type" value="Genomic_DNA"/>
</dbReference>
<dbReference type="PATRIC" id="fig|470.1288.peg.2371"/>
<dbReference type="EMBL" id="CP061525">
    <property type="protein sequence ID" value="QNV23245.1"/>
    <property type="molecule type" value="Genomic_DNA"/>
</dbReference>
<dbReference type="Proteomes" id="UP000516419">
    <property type="component" value="Chromosome"/>
</dbReference>
<reference evidence="7 12" key="5">
    <citation type="submission" date="2020-09" db="EMBL/GenBank/DDBJ databases">
        <title>Carbapenem-Resistant Acinetobacter baumannii devoid of typical resistance factors.</title>
        <authorList>
            <person name="Hoffmann M."/>
            <person name="Luo Y."/>
            <person name="Strain E."/>
            <person name="Rand H."/>
            <person name="Javkar K.G."/>
        </authorList>
    </citation>
    <scope>NUCLEOTIDE SEQUENCE [LARGE SCALE GENOMIC DNA]</scope>
    <source>
        <strain evidence="7 12">CFSAN093705</strain>
    </source>
</reference>
<evidence type="ECO:0000313" key="2">
    <source>
        <dbReference type="EMBL" id="MDR8260875.1"/>
    </source>
</evidence>
<dbReference type="EMBL" id="VMBB01000013">
    <property type="protein sequence ID" value="MDR8260875.1"/>
    <property type="molecule type" value="Genomic_DNA"/>
</dbReference>
<reference evidence="4 11" key="4">
    <citation type="submission" date="2019-10" db="EMBL/GenBank/DDBJ databases">
        <title>Genetic environment of the oxa23 gene and comparative analysis of carbapenem resistant Acinetobacter baumannii isolates belonging to global clone 1, lineage 2 recovered in a burns hospital outbreak in 2012-2013.</title>
        <authorList>
            <person name="Douraghi M."/>
            <person name="Aris P."/>
            <person name="Kenyon J."/>
            <person name="Hamidian M."/>
        </authorList>
    </citation>
    <scope>NUCLEOTIDE SEQUENCE [LARGE SCALE GENOMIC DNA]</scope>
    <source>
        <strain evidence="4 11">ABS103</strain>
    </source>
</reference>
<reference evidence="8" key="7">
    <citation type="submission" date="2021-03" db="EMBL/GenBank/DDBJ databases">
        <title>Complete genome sequencing of Acinetobacter baumannii.</title>
        <authorList>
            <person name="Yadav B."/>
            <person name="Makwana N."/>
            <person name="Kharat A.S."/>
            <person name="Veeraraghavan B."/>
            <person name="Vijayakumar S."/>
            <person name="Priya M."/>
        </authorList>
    </citation>
    <scope>NUCLEOTIDE SEQUENCE</scope>
    <source>
        <strain evidence="8">KSK6</strain>
    </source>
</reference>
<evidence type="ECO:0000313" key="12">
    <source>
        <dbReference type="Proteomes" id="UP000516419"/>
    </source>
</evidence>
<reference evidence="1" key="6">
    <citation type="submission" date="2020-12" db="EMBL/GenBank/DDBJ databases">
        <authorList>
            <consortium name="Clinical and Environmental Microbiology Branch: Whole genome sequencing antimicrobial resistance pathogens in the healthcare setting"/>
        </authorList>
    </citation>
    <scope>NUCLEOTIDE SEQUENCE</scope>
    <source>
        <strain evidence="1">2018HL-00813</strain>
    </source>
</reference>
<dbReference type="KEGG" id="abau:IX87_01425"/>
<proteinExistence type="predicted"/>
<dbReference type="EMBL" id="VMAF01000002">
    <property type="protein sequence ID" value="MDR8430010.1"/>
    <property type="molecule type" value="Genomic_DNA"/>
</dbReference>
<dbReference type="EMBL" id="AAYLMQ010000075">
    <property type="protein sequence ID" value="EGY2379258.1"/>
    <property type="molecule type" value="Genomic_DNA"/>
</dbReference>
<dbReference type="EMBL" id="PHJU02000033">
    <property type="protein sequence ID" value="PQL81553.1"/>
    <property type="molecule type" value="Genomic_DNA"/>
</dbReference>
<accession>A0A0D7SW80</accession>
<dbReference type="AlphaFoldDB" id="A0A0D7SW80"/>
<dbReference type="Proteomes" id="UP000461234">
    <property type="component" value="Unassembled WGS sequence"/>
</dbReference>
<evidence type="ECO:0000313" key="6">
    <source>
        <dbReference type="EMBL" id="PQL81553.1"/>
    </source>
</evidence>
<reference evidence="6 10" key="2">
    <citation type="submission" date="2018-02" db="EMBL/GenBank/DDBJ databases">
        <title>Acinetobacter baumanii whole genome sequence.</title>
        <authorList>
            <person name="Qasim Z.J."/>
        </authorList>
    </citation>
    <scope>NUCLEOTIDE SEQUENCE [LARGE SCALE GENOMIC DNA]</scope>
    <source>
        <strain evidence="6 10">ZQ8</strain>
    </source>
</reference>
<evidence type="ECO:0000313" key="9">
    <source>
        <dbReference type="Proteomes" id="UP000179937"/>
    </source>
</evidence>
<evidence type="ECO:0000313" key="3">
    <source>
        <dbReference type="EMBL" id="MDR8430010.1"/>
    </source>
</evidence>
<dbReference type="Proteomes" id="UP000664966">
    <property type="component" value="Chromosome"/>
</dbReference>
<dbReference type="EMBL" id="WIOC01000024">
    <property type="protein sequence ID" value="MQR50757.1"/>
    <property type="molecule type" value="Genomic_DNA"/>
</dbReference>